<dbReference type="GO" id="GO:0016705">
    <property type="term" value="F:oxidoreductase activity, acting on paired donors, with incorporation or reduction of molecular oxygen"/>
    <property type="evidence" value="ECO:0007669"/>
    <property type="project" value="InterPro"/>
</dbReference>
<dbReference type="FunFam" id="3.40.50.720:FF:000107">
    <property type="entry name" value="inositol-3-phosphate synthase"/>
    <property type="match status" value="1"/>
</dbReference>
<comment type="cofactor">
    <cofactor evidence="3">
        <name>L-ascorbate</name>
        <dbReference type="ChEBI" id="CHEBI:38290"/>
    </cofactor>
</comment>
<dbReference type="AlphaFoldDB" id="A0A830HXV9"/>
<keyword evidence="12" id="KW-0479">Metal-binding</keyword>
<evidence type="ECO:0000256" key="5">
    <source>
        <dbReference type="ARBA" id="ARBA00004514"/>
    </source>
</evidence>
<evidence type="ECO:0000256" key="19">
    <source>
        <dbReference type="ARBA" id="ARBA00023235"/>
    </source>
</evidence>
<comment type="cofactor">
    <cofactor evidence="2">
        <name>NAD(+)</name>
        <dbReference type="ChEBI" id="CHEBI:57540"/>
    </cofactor>
</comment>
<dbReference type="InterPro" id="IPR002587">
    <property type="entry name" value="Myo-inos-1-P_Synthase"/>
</dbReference>
<evidence type="ECO:0000256" key="2">
    <source>
        <dbReference type="ARBA" id="ARBA00001911"/>
    </source>
</evidence>
<evidence type="ECO:0000256" key="11">
    <source>
        <dbReference type="ARBA" id="ARBA00022550"/>
    </source>
</evidence>
<dbReference type="EC" id="5.5.1.4" evidence="8"/>
<dbReference type="UniPathway" id="UPA00823">
    <property type="reaction ID" value="UER00787"/>
</dbReference>
<evidence type="ECO:0000259" key="23">
    <source>
        <dbReference type="PROSITE" id="PS51471"/>
    </source>
</evidence>
<evidence type="ECO:0000256" key="14">
    <source>
        <dbReference type="ARBA" id="ARBA00023002"/>
    </source>
</evidence>
<comment type="catalytic activity">
    <reaction evidence="1">
        <text>D-glucose 6-phosphate = 1D-myo-inositol 3-phosphate</text>
        <dbReference type="Rhea" id="RHEA:10716"/>
        <dbReference type="ChEBI" id="CHEBI:58401"/>
        <dbReference type="ChEBI" id="CHEBI:61548"/>
        <dbReference type="EC" id="5.5.1.4"/>
    </reaction>
</comment>
<keyword evidence="21" id="KW-1208">Phospholipid metabolism</keyword>
<dbReference type="FunFam" id="3.30.360.10:FF:000040">
    <property type="entry name" value="Inositol 1-phosphate synthase"/>
    <property type="match status" value="1"/>
</dbReference>
<dbReference type="PROSITE" id="PS51471">
    <property type="entry name" value="FE2OG_OXY"/>
    <property type="match status" value="1"/>
</dbReference>
<evidence type="ECO:0000256" key="20">
    <source>
        <dbReference type="ARBA" id="ARBA00023242"/>
    </source>
</evidence>
<keyword evidence="17" id="KW-0443">Lipid metabolism</keyword>
<dbReference type="SUPFAM" id="SSF51735">
    <property type="entry name" value="NAD(P)-binding Rossmann-fold domains"/>
    <property type="match status" value="1"/>
</dbReference>
<dbReference type="FunFam" id="3.40.50.720:FF:000069">
    <property type="entry name" value="Inositol-3-phosphate synthase 1"/>
    <property type="match status" value="1"/>
</dbReference>
<dbReference type="PANTHER" id="PTHR11510">
    <property type="entry name" value="MYO-INOSITOL-1 PHOSPHATE SYNTHASE"/>
    <property type="match status" value="1"/>
</dbReference>
<sequence>MMCSLPNSSVFRPSAAFLAQAHAPPPAANVYVGRTRVVARESGQVERNLPVHALEAGAPPLLDNRDVVVARHDVPGLPGGFVLSDVLSPAECARITAAADAMGWTEDAPVSLGRNVRRNTNCVWCVDEDALNRQIFERCASKLPAEVVGGGALRGLNARWRLYRYDAATGDVFRPHTDGAWPGSGLVDGELVHDVYKDGTRSWLTFLLFLTTDFEGGETTFFLEDGTQPAVRTPLGGALCFFHGEHALSPLHEGSLVTSGVKYVARTDVLRVSYEDKHIVSVVNYESSEVSLLPRVEARAPAPSVHVGDRDGDHDQGESSSLQGVVGKNGRDGGDGVLSSSSSHEVSAQYVVRPVSREYKFVTERAIPRLGLLLVGLAGNNGTTVVGSVLANKHNVTWRTKNGVQKPNYYGSLTQASTCHVGRMDGEEVYCPFRSLLPMVNPNDLEISGWDISDANMADAMERARVLDYDLQRQLRPMLENNTAMPGIYNPDFIAANQEERANHVIQGTKKQQVEKIREDIRNFKQSRNLDKVIVLWTANTERFSEVSDELHGTKEALLASIERDEAEIAPSTLYAVASILEDTPYINGSPQNTFVPGLIDLAVSRSVLVAGDDFKSGQTKMKSVLVDFLVGAGIKPVSIVSYNHLGNNDGKNLSAPQTFRSKEISKSSVVDDMVASNEILYQKGESPDHCIVIKYIPYVGDSKRAMDEYTSEIFMGGTNTIVMHNTCEDSLLASPLILDLVLIAELCTRIQIQEVGKDPCERPLHPVCTLLSYLSKAPLVPRGVPVVNALAKQRAMLENFFRACIGLSPEHNMMLEFK</sequence>
<evidence type="ECO:0000256" key="17">
    <source>
        <dbReference type="ARBA" id="ARBA00023098"/>
    </source>
</evidence>
<dbReference type="Gene3D" id="2.60.120.620">
    <property type="entry name" value="q2cbj1_9rhob like domain"/>
    <property type="match status" value="1"/>
</dbReference>
<comment type="subcellular location">
    <subcellularLocation>
        <location evidence="5">Cytoplasm</location>
        <location evidence="5">Cytosol</location>
    </subcellularLocation>
    <subcellularLocation>
        <location evidence="4">Nucleus</location>
    </subcellularLocation>
</comment>
<evidence type="ECO:0000256" key="6">
    <source>
        <dbReference type="ARBA" id="ARBA00005117"/>
    </source>
</evidence>
<dbReference type="InterPro" id="IPR006620">
    <property type="entry name" value="Pro_4_hyd_alph"/>
</dbReference>
<comment type="caution">
    <text evidence="24">The sequence shown here is derived from an EMBL/GenBank/DDBJ whole genome shotgun (WGS) entry which is preliminary data.</text>
</comment>
<keyword evidence="20" id="KW-0539">Nucleus</keyword>
<dbReference type="GO" id="GO:0005506">
    <property type="term" value="F:iron ion binding"/>
    <property type="evidence" value="ECO:0007669"/>
    <property type="project" value="InterPro"/>
</dbReference>
<dbReference type="InterPro" id="IPR005123">
    <property type="entry name" value="Oxoglu/Fe-dep_dioxygenase_dom"/>
</dbReference>
<evidence type="ECO:0000313" key="24">
    <source>
        <dbReference type="EMBL" id="GHP12296.1"/>
    </source>
</evidence>
<keyword evidence="10" id="KW-0444">Lipid biosynthesis</keyword>
<dbReference type="GO" id="GO:0005829">
    <property type="term" value="C:cytosol"/>
    <property type="evidence" value="ECO:0007669"/>
    <property type="project" value="UniProtKB-SubCell"/>
</dbReference>
<evidence type="ECO:0000256" key="12">
    <source>
        <dbReference type="ARBA" id="ARBA00022723"/>
    </source>
</evidence>
<dbReference type="GO" id="GO:0051213">
    <property type="term" value="F:dioxygenase activity"/>
    <property type="evidence" value="ECO:0007669"/>
    <property type="project" value="UniProtKB-KW"/>
</dbReference>
<dbReference type="EMBL" id="BNJQ01000040">
    <property type="protein sequence ID" value="GHP12296.1"/>
    <property type="molecule type" value="Genomic_DNA"/>
</dbReference>
<gene>
    <name evidence="24" type="ORF">PPROV_001102400</name>
</gene>
<dbReference type="Pfam" id="PF01658">
    <property type="entry name" value="Inos-1-P_synth"/>
    <property type="match status" value="1"/>
</dbReference>
<evidence type="ECO:0000256" key="16">
    <source>
        <dbReference type="ARBA" id="ARBA00023027"/>
    </source>
</evidence>
<name>A0A830HXV9_9CHLO</name>
<dbReference type="InterPro" id="IPR013021">
    <property type="entry name" value="Myo-inos-1-P_Synthase_GAPDH"/>
</dbReference>
<keyword evidence="25" id="KW-1185">Reference proteome</keyword>
<evidence type="ECO:0000256" key="18">
    <source>
        <dbReference type="ARBA" id="ARBA00023209"/>
    </source>
</evidence>
<dbReference type="OrthoDB" id="2887at2759"/>
<reference evidence="24" key="1">
    <citation type="submission" date="2020-10" db="EMBL/GenBank/DDBJ databases">
        <title>Unveiling of a novel bifunctional photoreceptor, Dualchrome1, isolated from a cosmopolitan green alga.</title>
        <authorList>
            <person name="Suzuki S."/>
            <person name="Kawachi M."/>
        </authorList>
    </citation>
    <scope>NUCLEOTIDE SEQUENCE</scope>
    <source>
        <strain evidence="24">NIES 2893</strain>
    </source>
</reference>
<dbReference type="GO" id="GO:0005634">
    <property type="term" value="C:nucleus"/>
    <property type="evidence" value="ECO:0007669"/>
    <property type="project" value="UniProtKB-SubCell"/>
</dbReference>
<keyword evidence="9" id="KW-0963">Cytoplasm</keyword>
<keyword evidence="14" id="KW-0560">Oxidoreductase</keyword>
<keyword evidence="16" id="KW-0520">NAD</keyword>
<accession>A0A830HXV9</accession>
<keyword evidence="15" id="KW-0408">Iron</keyword>
<dbReference type="GO" id="GO:0008654">
    <property type="term" value="P:phospholipid biosynthetic process"/>
    <property type="evidence" value="ECO:0007669"/>
    <property type="project" value="UniProtKB-KW"/>
</dbReference>
<evidence type="ECO:0000256" key="15">
    <source>
        <dbReference type="ARBA" id="ARBA00023004"/>
    </source>
</evidence>
<evidence type="ECO:0000256" key="8">
    <source>
        <dbReference type="ARBA" id="ARBA00012125"/>
    </source>
</evidence>
<evidence type="ECO:0000256" key="7">
    <source>
        <dbReference type="ARBA" id="ARBA00010813"/>
    </source>
</evidence>
<keyword evidence="11" id="KW-0398">Inositol biosynthesis</keyword>
<feature type="compositionally biased region" description="Basic and acidic residues" evidence="22">
    <location>
        <begin position="307"/>
        <end position="317"/>
    </location>
</feature>
<dbReference type="GO" id="GO:0004512">
    <property type="term" value="F:inositol-3-phosphate synthase activity"/>
    <property type="evidence" value="ECO:0007669"/>
    <property type="project" value="UniProtKB-EC"/>
</dbReference>
<proteinExistence type="inferred from homology"/>
<dbReference type="Proteomes" id="UP000660262">
    <property type="component" value="Unassembled WGS sequence"/>
</dbReference>
<evidence type="ECO:0000313" key="25">
    <source>
        <dbReference type="Proteomes" id="UP000660262"/>
    </source>
</evidence>
<keyword evidence="19" id="KW-0413">Isomerase</keyword>
<organism evidence="24 25">
    <name type="scientific">Pycnococcus provasolii</name>
    <dbReference type="NCBI Taxonomy" id="41880"/>
    <lineage>
        <taxon>Eukaryota</taxon>
        <taxon>Viridiplantae</taxon>
        <taxon>Chlorophyta</taxon>
        <taxon>Pseudoscourfieldiophyceae</taxon>
        <taxon>Pseudoscourfieldiales</taxon>
        <taxon>Pycnococcaceae</taxon>
        <taxon>Pycnococcus</taxon>
    </lineage>
</organism>
<evidence type="ECO:0000256" key="21">
    <source>
        <dbReference type="ARBA" id="ARBA00023264"/>
    </source>
</evidence>
<dbReference type="SMART" id="SM00702">
    <property type="entry name" value="P4Hc"/>
    <property type="match status" value="1"/>
</dbReference>
<dbReference type="Gene3D" id="3.40.50.720">
    <property type="entry name" value="NAD(P)-binding Rossmann-like Domain"/>
    <property type="match status" value="2"/>
</dbReference>
<evidence type="ECO:0000256" key="3">
    <source>
        <dbReference type="ARBA" id="ARBA00001961"/>
    </source>
</evidence>
<dbReference type="GO" id="GO:0031418">
    <property type="term" value="F:L-ascorbic acid binding"/>
    <property type="evidence" value="ECO:0007669"/>
    <property type="project" value="InterPro"/>
</dbReference>
<dbReference type="SUPFAM" id="SSF55347">
    <property type="entry name" value="Glyceraldehyde-3-phosphate dehydrogenase-like, C-terminal domain"/>
    <property type="match status" value="1"/>
</dbReference>
<evidence type="ECO:0000256" key="10">
    <source>
        <dbReference type="ARBA" id="ARBA00022516"/>
    </source>
</evidence>
<feature type="region of interest" description="Disordered" evidence="22">
    <location>
        <begin position="301"/>
        <end position="341"/>
    </location>
</feature>
<feature type="domain" description="Fe2OG dioxygenase" evidence="23">
    <location>
        <begin position="154"/>
        <end position="274"/>
    </location>
</feature>
<comment type="pathway">
    <text evidence="6">Polyol metabolism; myo-inositol biosynthesis; myo-inositol from D-glucose 6-phosphate: step 1/2.</text>
</comment>
<evidence type="ECO:0000256" key="1">
    <source>
        <dbReference type="ARBA" id="ARBA00000113"/>
    </source>
</evidence>
<evidence type="ECO:0000256" key="9">
    <source>
        <dbReference type="ARBA" id="ARBA00022490"/>
    </source>
</evidence>
<dbReference type="Pfam" id="PF07994">
    <property type="entry name" value="NAD_binding_5"/>
    <property type="match status" value="1"/>
</dbReference>
<keyword evidence="18" id="KW-0594">Phospholipid biosynthesis</keyword>
<keyword evidence="13" id="KW-0223">Dioxygenase</keyword>
<dbReference type="GO" id="GO:0006021">
    <property type="term" value="P:inositol biosynthetic process"/>
    <property type="evidence" value="ECO:0007669"/>
    <property type="project" value="UniProtKB-UniPathway"/>
</dbReference>
<evidence type="ECO:0000256" key="4">
    <source>
        <dbReference type="ARBA" id="ARBA00004123"/>
    </source>
</evidence>
<comment type="similarity">
    <text evidence="7">Belongs to the myo-inositol 1-phosphate synthase family.</text>
</comment>
<evidence type="ECO:0000256" key="13">
    <source>
        <dbReference type="ARBA" id="ARBA00022964"/>
    </source>
</evidence>
<evidence type="ECO:0000256" key="22">
    <source>
        <dbReference type="SAM" id="MobiDB-lite"/>
    </source>
</evidence>
<protein>
    <recommendedName>
        <fullName evidence="8">inositol-3-phosphate synthase</fullName>
        <ecNumber evidence="8">5.5.1.4</ecNumber>
    </recommendedName>
</protein>
<dbReference type="InterPro" id="IPR036291">
    <property type="entry name" value="NAD(P)-bd_dom_sf"/>
</dbReference>